<dbReference type="PANTHER" id="PTHR12840:SF1">
    <property type="entry name" value="NADH DEHYDROGENASE [UBIQUINONE] 1 BETA SUBCOMPLEX SUBUNIT 8, MITOCHONDRIAL"/>
    <property type="match status" value="1"/>
</dbReference>
<dbReference type="Pfam" id="PF05821">
    <property type="entry name" value="NDUF_B8"/>
    <property type="match status" value="1"/>
</dbReference>
<comment type="caution">
    <text evidence="1">The sequence shown here is derived from an EMBL/GenBank/DDBJ whole genome shotgun (WGS) entry which is preliminary data.</text>
</comment>
<dbReference type="PANTHER" id="PTHR12840">
    <property type="entry name" value="NADH-UBIQUINONE OXIDOREDUCTASE ASHI SUBUNIT"/>
    <property type="match status" value="1"/>
</dbReference>
<gene>
    <name evidence="1" type="ORF">APZ42_014160</name>
</gene>
<protein>
    <submittedName>
        <fullName evidence="1">NADH dehydrogenase [ubiquinone] 1 beta subcomplex subunit 8, mitochondrial</fullName>
    </submittedName>
</protein>
<dbReference type="STRING" id="35525.A0A162Q156"/>
<name>A0A162Q156_9CRUS</name>
<proteinExistence type="predicted"/>
<organism evidence="1 2">
    <name type="scientific">Daphnia magna</name>
    <dbReference type="NCBI Taxonomy" id="35525"/>
    <lineage>
        <taxon>Eukaryota</taxon>
        <taxon>Metazoa</taxon>
        <taxon>Ecdysozoa</taxon>
        <taxon>Arthropoda</taxon>
        <taxon>Crustacea</taxon>
        <taxon>Branchiopoda</taxon>
        <taxon>Diplostraca</taxon>
        <taxon>Cladocera</taxon>
        <taxon>Anomopoda</taxon>
        <taxon>Daphniidae</taxon>
        <taxon>Daphnia</taxon>
    </lineage>
</organism>
<reference evidence="1 2" key="1">
    <citation type="submission" date="2016-03" db="EMBL/GenBank/DDBJ databases">
        <title>EvidentialGene: Evidence-directed Construction of Genes on Genomes.</title>
        <authorList>
            <person name="Gilbert D.G."/>
            <person name="Choi J.-H."/>
            <person name="Mockaitis K."/>
            <person name="Colbourne J."/>
            <person name="Pfrender M."/>
        </authorList>
    </citation>
    <scope>NUCLEOTIDE SEQUENCE [LARGE SCALE GENOMIC DNA]</scope>
    <source>
        <strain evidence="1 2">Xinb3</strain>
        <tissue evidence="1">Complete organism</tissue>
    </source>
</reference>
<keyword evidence="1" id="KW-0830">Ubiquinone</keyword>
<evidence type="ECO:0000313" key="2">
    <source>
        <dbReference type="Proteomes" id="UP000076858"/>
    </source>
</evidence>
<dbReference type="AlphaFoldDB" id="A0A162Q156"/>
<dbReference type="OrthoDB" id="2014058at2759"/>
<evidence type="ECO:0000313" key="1">
    <source>
        <dbReference type="EMBL" id="KZS19312.1"/>
    </source>
</evidence>
<dbReference type="EMBL" id="LRGB01000389">
    <property type="protein sequence ID" value="KZS19312.1"/>
    <property type="molecule type" value="Genomic_DNA"/>
</dbReference>
<accession>A0A162Q156</accession>
<dbReference type="Proteomes" id="UP000076858">
    <property type="component" value="Unassembled WGS sequence"/>
</dbReference>
<dbReference type="InterPro" id="IPR008699">
    <property type="entry name" value="NDUFB8"/>
</dbReference>
<dbReference type="GO" id="GO:0005739">
    <property type="term" value="C:mitochondrion"/>
    <property type="evidence" value="ECO:0007669"/>
    <property type="project" value="InterPro"/>
</dbReference>
<sequence length="176" mass="20489">MAALIKKALINPVLRNNGIHRLQFVRLAAYWNKDWKPGPYPKTDAERIAAAKKYGLLPQDYEPYPDDGLGYGDYPKLPIVSADMKDSLYNWDYPEMKRDFGEPMNTQYDVFTEERLSNARTRFSAKFTLASFLGVLGGFLTLHLLCEYNDWYLRHPWTPPQYPNQGKTHYTFEPVD</sequence>
<keyword evidence="2" id="KW-1185">Reference proteome</keyword>